<sequence>MLDVKGIGLVSPMKSKSKVTGKSDSPKSRWIPINERSLKEPGDDIVFNPQPVSQYNPITGEVIKDNDKAPVVKEKPVDVIEKSVVVKESDKAPVVATVYKRKTKLPTDNQNDNPKDKESDKASVVAAVVSEKSVADEKDNRKVTSKVSKVSDESDKATVVALVLKEKPADVIEKSTVVKESDKAPVVKESDKTPVVKESDKASVVASVLKEKPTDVIEKSTVVIKKEKAAIDVTSKVAKDKEKPAVDVTSKVGKSKAVVHKDKALDVVSKDKPKGNPSSVVDKGNAPFVVGKARICLSLRTRIRSKAEKMKIKAKVKRKKYSDEEYFDEESGLKSNKKGFSSFHNVSIDKIPSRLGRYALSKFSSSTYKLTFETGDYVEVTPSKIHDILGNTVGGILLFSLDVRPIEHEFVRSWVDQFYPKSLKEIRVGDIASKGRICLDVVRRLCKESVISKIDWCGYIHSFLEDIELLEKPIVHYLGSFTFLIALFKKAEEKLALICSKRIILEDLIRKASLDYPGDRKFVELQEKYDQVFRDPISFDVDVNFVDGGNNSGGDDDMDDDNDDGNRNNNEELNDDNDDSNENNDEELNDEDILGSNPSFGFSKIGLDDFDKQPSQEGTDAEKESADPTQKGTVIEGNPAKECGDLFGDNSVRMKVSNQGSSTHDKMPTRASKASASSGKRIVKPSSYLLSAYMNKKTKVVPKITRLEFKIRNSLFAMPGDKMGAILNHEEKFRDAESKSRQFFSPVVFQNLCLMVHCLLMMTNGKASQIKLRLSLKAMKVVWLSKALTCLTNTTLMTLLDNSVANYDTKYKEVCDLLKKAVCSAFEVVWPQQAWYEDIQCAGSDTRPPMFDRTDFASWQQRIRLYFRGKENGVNILKSIDEGPFQMGMFRETLTESKEVALHLGPKRPRVYSDLSPKEKDRVDRIEGQGNNARGVGAAGYEGAHNIVGNANSGQVRHIKCYNCNGIGHIARNCTQPKQPQNLKYFKDKMLLMQAQKNRVALDEEQLMFITGGQENVVDEDVNEQPVQNLALNVDNVFQLMIVMLLILTLIRPLLHRLCSWQIYHPHDLFIMKPVRLMIQTFYLSDSNMISYDQYVKDNTVPVVQRNVSSIPNNTYMMILNDMHEQPTQHVSVTTRNNVVNKSLAAELATYKEQVKLYERHAKFELTEREQKIDEQLRIVISDHILVQGSPQDESRSSQKADHNFQTNQSIDGVSSKYACNTCPREMKEIFKELEAEVDQNVMHRKHDEIERKNLLIVNDNLNADFLSKDVFYTATDSALTVSRFSDMHEALNAAQRRITELESEKF</sequence>
<evidence type="ECO:0000256" key="1">
    <source>
        <dbReference type="PROSITE-ProRule" id="PRU00047"/>
    </source>
</evidence>
<evidence type="ECO:0000256" key="2">
    <source>
        <dbReference type="SAM" id="MobiDB-lite"/>
    </source>
</evidence>
<feature type="region of interest" description="Disordered" evidence="2">
    <location>
        <begin position="131"/>
        <end position="150"/>
    </location>
</feature>
<dbReference type="SMART" id="SM00343">
    <property type="entry name" value="ZnF_C2HC"/>
    <property type="match status" value="1"/>
</dbReference>
<feature type="compositionally biased region" description="Basic and acidic residues" evidence="2">
    <location>
        <begin position="606"/>
        <end position="626"/>
    </location>
</feature>
<dbReference type="InterPro" id="IPR036875">
    <property type="entry name" value="Znf_CCHC_sf"/>
</dbReference>
<dbReference type="GO" id="GO:0003676">
    <property type="term" value="F:nucleic acid binding"/>
    <property type="evidence" value="ECO:0007669"/>
    <property type="project" value="InterPro"/>
</dbReference>
<gene>
    <name evidence="4" type="ORF">Tci_039746</name>
</gene>
<dbReference type="Gene3D" id="4.10.60.10">
    <property type="entry name" value="Zinc finger, CCHC-type"/>
    <property type="match status" value="1"/>
</dbReference>
<dbReference type="EMBL" id="BKCJ010005626">
    <property type="protein sequence ID" value="GEU67768.1"/>
    <property type="molecule type" value="Genomic_DNA"/>
</dbReference>
<dbReference type="PROSITE" id="PS50158">
    <property type="entry name" value="ZF_CCHC"/>
    <property type="match status" value="1"/>
</dbReference>
<feature type="compositionally biased region" description="Acidic residues" evidence="2">
    <location>
        <begin position="572"/>
        <end position="593"/>
    </location>
</feature>
<dbReference type="GO" id="GO:0008270">
    <property type="term" value="F:zinc ion binding"/>
    <property type="evidence" value="ECO:0007669"/>
    <property type="project" value="UniProtKB-KW"/>
</dbReference>
<accession>A0A6L2M1A1</accession>
<protein>
    <submittedName>
        <fullName evidence="4">Peptidase C48, SUMO/sentrin/Ubl1</fullName>
    </submittedName>
</protein>
<feature type="region of interest" description="Disordered" evidence="2">
    <location>
        <begin position="102"/>
        <end position="124"/>
    </location>
</feature>
<dbReference type="Pfam" id="PF00098">
    <property type="entry name" value="zf-CCHC"/>
    <property type="match status" value="1"/>
</dbReference>
<feature type="compositionally biased region" description="Acidic residues" evidence="2">
    <location>
        <begin position="554"/>
        <end position="563"/>
    </location>
</feature>
<proteinExistence type="predicted"/>
<keyword evidence="1" id="KW-0479">Metal-binding</keyword>
<evidence type="ECO:0000313" key="4">
    <source>
        <dbReference type="EMBL" id="GEU67768.1"/>
    </source>
</evidence>
<feature type="compositionally biased region" description="Basic and acidic residues" evidence="2">
    <location>
        <begin position="133"/>
        <end position="142"/>
    </location>
</feature>
<feature type="region of interest" description="Disordered" evidence="2">
    <location>
        <begin position="1189"/>
        <end position="1208"/>
    </location>
</feature>
<dbReference type="SUPFAM" id="SSF57756">
    <property type="entry name" value="Retrovirus zinc finger-like domains"/>
    <property type="match status" value="1"/>
</dbReference>
<feature type="domain" description="CCHC-type" evidence="3">
    <location>
        <begin position="960"/>
        <end position="976"/>
    </location>
</feature>
<keyword evidence="1" id="KW-0863">Zinc-finger</keyword>
<keyword evidence="1" id="KW-0862">Zinc</keyword>
<evidence type="ECO:0000259" key="3">
    <source>
        <dbReference type="PROSITE" id="PS50158"/>
    </source>
</evidence>
<feature type="compositionally biased region" description="Basic and acidic residues" evidence="2">
    <location>
        <begin position="1193"/>
        <end position="1203"/>
    </location>
</feature>
<feature type="region of interest" description="Disordered" evidence="2">
    <location>
        <begin position="548"/>
        <end position="678"/>
    </location>
</feature>
<comment type="caution">
    <text evidence="4">The sequence shown here is derived from an EMBL/GenBank/DDBJ whole genome shotgun (WGS) entry which is preliminary data.</text>
</comment>
<feature type="region of interest" description="Disordered" evidence="2">
    <location>
        <begin position="1"/>
        <end position="29"/>
    </location>
</feature>
<name>A0A6L2M1A1_TANCI</name>
<reference evidence="4" key="1">
    <citation type="journal article" date="2019" name="Sci. Rep.">
        <title>Draft genome of Tanacetum cinerariifolium, the natural source of mosquito coil.</title>
        <authorList>
            <person name="Yamashiro T."/>
            <person name="Shiraishi A."/>
            <person name="Satake H."/>
            <person name="Nakayama K."/>
        </authorList>
    </citation>
    <scope>NUCLEOTIDE SEQUENCE</scope>
</reference>
<organism evidence="4">
    <name type="scientific">Tanacetum cinerariifolium</name>
    <name type="common">Dalmatian daisy</name>
    <name type="synonym">Chrysanthemum cinerariifolium</name>
    <dbReference type="NCBI Taxonomy" id="118510"/>
    <lineage>
        <taxon>Eukaryota</taxon>
        <taxon>Viridiplantae</taxon>
        <taxon>Streptophyta</taxon>
        <taxon>Embryophyta</taxon>
        <taxon>Tracheophyta</taxon>
        <taxon>Spermatophyta</taxon>
        <taxon>Magnoliopsida</taxon>
        <taxon>eudicotyledons</taxon>
        <taxon>Gunneridae</taxon>
        <taxon>Pentapetalae</taxon>
        <taxon>asterids</taxon>
        <taxon>campanulids</taxon>
        <taxon>Asterales</taxon>
        <taxon>Asteraceae</taxon>
        <taxon>Asteroideae</taxon>
        <taxon>Anthemideae</taxon>
        <taxon>Anthemidinae</taxon>
        <taxon>Tanacetum</taxon>
    </lineage>
</organism>
<dbReference type="InterPro" id="IPR001878">
    <property type="entry name" value="Znf_CCHC"/>
</dbReference>